<feature type="compositionally biased region" description="Polar residues" evidence="1">
    <location>
        <begin position="122"/>
        <end position="133"/>
    </location>
</feature>
<organism evidence="2 3">
    <name type="scientific">Byssothecium circinans</name>
    <dbReference type="NCBI Taxonomy" id="147558"/>
    <lineage>
        <taxon>Eukaryota</taxon>
        <taxon>Fungi</taxon>
        <taxon>Dikarya</taxon>
        <taxon>Ascomycota</taxon>
        <taxon>Pezizomycotina</taxon>
        <taxon>Dothideomycetes</taxon>
        <taxon>Pleosporomycetidae</taxon>
        <taxon>Pleosporales</taxon>
        <taxon>Massarineae</taxon>
        <taxon>Massarinaceae</taxon>
        <taxon>Byssothecium</taxon>
    </lineage>
</organism>
<evidence type="ECO:0000313" key="3">
    <source>
        <dbReference type="Proteomes" id="UP000800035"/>
    </source>
</evidence>
<feature type="compositionally biased region" description="Acidic residues" evidence="1">
    <location>
        <begin position="140"/>
        <end position="149"/>
    </location>
</feature>
<feature type="region of interest" description="Disordered" evidence="1">
    <location>
        <begin position="245"/>
        <end position="269"/>
    </location>
</feature>
<sequence>MPTEDKGTQAPGTEPTKLAFSEESRRMRVAKTKDGYNVWVFRCRLRLQYFMHETSRTSHYKTSEAFVDPETLWDGKGKQLWKIRVKQEYVKRWPPMSTKDFDKLRKGEVTEPINSPEDESDASNSELDSTDAPNNHEAGEDNDLTMDDYFDGNEISEKYDLRKQKFFDEEDSSDEYDPIASLEAYRAKKVDKNNPLFELRQHIFELRQQVRNGRDGHHDKLAESILKYAESYERTSLILENMARGGTVNTETTATTSSKPTATEENNAA</sequence>
<accession>A0A6A5TU51</accession>
<feature type="compositionally biased region" description="Low complexity" evidence="1">
    <location>
        <begin position="250"/>
        <end position="269"/>
    </location>
</feature>
<keyword evidence="3" id="KW-1185">Reference proteome</keyword>
<dbReference type="EMBL" id="ML976994">
    <property type="protein sequence ID" value="KAF1955540.1"/>
    <property type="molecule type" value="Genomic_DNA"/>
</dbReference>
<name>A0A6A5TU51_9PLEO</name>
<protein>
    <submittedName>
        <fullName evidence="2">Uncharacterized protein</fullName>
    </submittedName>
</protein>
<dbReference type="Proteomes" id="UP000800035">
    <property type="component" value="Unassembled WGS sequence"/>
</dbReference>
<evidence type="ECO:0000313" key="2">
    <source>
        <dbReference type="EMBL" id="KAF1955540.1"/>
    </source>
</evidence>
<proteinExistence type="predicted"/>
<feature type="region of interest" description="Disordered" evidence="1">
    <location>
        <begin position="101"/>
        <end position="149"/>
    </location>
</feature>
<reference evidence="2" key="1">
    <citation type="journal article" date="2020" name="Stud. Mycol.">
        <title>101 Dothideomycetes genomes: a test case for predicting lifestyles and emergence of pathogens.</title>
        <authorList>
            <person name="Haridas S."/>
            <person name="Albert R."/>
            <person name="Binder M."/>
            <person name="Bloem J."/>
            <person name="Labutti K."/>
            <person name="Salamov A."/>
            <person name="Andreopoulos B."/>
            <person name="Baker S."/>
            <person name="Barry K."/>
            <person name="Bills G."/>
            <person name="Bluhm B."/>
            <person name="Cannon C."/>
            <person name="Castanera R."/>
            <person name="Culley D."/>
            <person name="Daum C."/>
            <person name="Ezra D."/>
            <person name="Gonzalez J."/>
            <person name="Henrissat B."/>
            <person name="Kuo A."/>
            <person name="Liang C."/>
            <person name="Lipzen A."/>
            <person name="Lutzoni F."/>
            <person name="Magnuson J."/>
            <person name="Mondo S."/>
            <person name="Nolan M."/>
            <person name="Ohm R."/>
            <person name="Pangilinan J."/>
            <person name="Park H.-J."/>
            <person name="Ramirez L."/>
            <person name="Alfaro M."/>
            <person name="Sun H."/>
            <person name="Tritt A."/>
            <person name="Yoshinaga Y."/>
            <person name="Zwiers L.-H."/>
            <person name="Turgeon B."/>
            <person name="Goodwin S."/>
            <person name="Spatafora J."/>
            <person name="Crous P."/>
            <person name="Grigoriev I."/>
        </authorList>
    </citation>
    <scope>NUCLEOTIDE SEQUENCE</scope>
    <source>
        <strain evidence="2">CBS 675.92</strain>
    </source>
</reference>
<gene>
    <name evidence="2" type="ORF">CC80DRAFT_505425</name>
</gene>
<evidence type="ECO:0000256" key="1">
    <source>
        <dbReference type="SAM" id="MobiDB-lite"/>
    </source>
</evidence>
<dbReference type="AlphaFoldDB" id="A0A6A5TU51"/>